<dbReference type="GO" id="GO:0015074">
    <property type="term" value="P:DNA integration"/>
    <property type="evidence" value="ECO:0007669"/>
    <property type="project" value="InterPro"/>
</dbReference>
<feature type="domain" description="Tyr recombinase" evidence="4">
    <location>
        <begin position="124"/>
        <end position="306"/>
    </location>
</feature>
<keyword evidence="1 3" id="KW-0238">DNA-binding</keyword>
<dbReference type="EMBL" id="FNCA01000004">
    <property type="protein sequence ID" value="SDF85298.1"/>
    <property type="molecule type" value="Genomic_DNA"/>
</dbReference>
<evidence type="ECO:0000259" key="4">
    <source>
        <dbReference type="PROSITE" id="PS51898"/>
    </source>
</evidence>
<reference evidence="6 7" key="1">
    <citation type="submission" date="2016-10" db="EMBL/GenBank/DDBJ databases">
        <authorList>
            <person name="Varghese N."/>
            <person name="Submissions S."/>
        </authorList>
    </citation>
    <scope>NUCLEOTIDE SEQUENCE [LARGE SCALE GENOMIC DNA]</scope>
    <source>
        <strain evidence="6 7">PL 12/M</strain>
    </source>
</reference>
<dbReference type="PROSITE" id="PS51898">
    <property type="entry name" value="TYR_RECOMBINASE"/>
    <property type="match status" value="1"/>
</dbReference>
<evidence type="ECO:0000256" key="1">
    <source>
        <dbReference type="ARBA" id="ARBA00023125"/>
    </source>
</evidence>
<evidence type="ECO:0000259" key="5">
    <source>
        <dbReference type="PROSITE" id="PS51900"/>
    </source>
</evidence>
<dbReference type="InterPro" id="IPR044068">
    <property type="entry name" value="CB"/>
</dbReference>
<evidence type="ECO:0000256" key="2">
    <source>
        <dbReference type="ARBA" id="ARBA00023172"/>
    </source>
</evidence>
<evidence type="ECO:0000256" key="3">
    <source>
        <dbReference type="PROSITE-ProRule" id="PRU01248"/>
    </source>
</evidence>
<dbReference type="GO" id="GO:0003677">
    <property type="term" value="F:DNA binding"/>
    <property type="evidence" value="ECO:0007669"/>
    <property type="project" value="UniProtKB-UniRule"/>
</dbReference>
<feature type="domain" description="Core-binding (CB)" evidence="5">
    <location>
        <begin position="21"/>
        <end position="103"/>
    </location>
</feature>
<comment type="caution">
    <text evidence="6">The sequence shown here is derived from an EMBL/GenBank/DDBJ whole genome shotgun (WGS) entry which is preliminary data.</text>
</comment>
<keyword evidence="2" id="KW-0233">DNA recombination</keyword>
<dbReference type="InterPro" id="IPR050090">
    <property type="entry name" value="Tyrosine_recombinase_XerCD"/>
</dbReference>
<dbReference type="InterPro" id="IPR011010">
    <property type="entry name" value="DNA_brk_join_enz"/>
</dbReference>
<dbReference type="PROSITE" id="PS51900">
    <property type="entry name" value="CB"/>
    <property type="match status" value="1"/>
</dbReference>
<dbReference type="AlphaFoldDB" id="A0A7Z7AWL8"/>
<dbReference type="SUPFAM" id="SSF56349">
    <property type="entry name" value="DNA breaking-rejoining enzymes"/>
    <property type="match status" value="1"/>
</dbReference>
<dbReference type="Pfam" id="PF00589">
    <property type="entry name" value="Phage_integrase"/>
    <property type="match status" value="1"/>
</dbReference>
<dbReference type="InterPro" id="IPR013762">
    <property type="entry name" value="Integrase-like_cat_sf"/>
</dbReference>
<evidence type="ECO:0000313" key="6">
    <source>
        <dbReference type="EMBL" id="SDF85298.1"/>
    </source>
</evidence>
<sequence length="390" mass="45000">MSLYTAKLETRISGLKGKISETNIQLIKDFIRQCDIEGLTEFRKMKYVSTLKQIALMMNDKPLNEAVKTDIEDVLIAVRKKTESEETRHDYAVTLKKYYRWLNGGKESELTDFFQSTKKSKGRKLPEELLTEDEVNKMIEATRNTRDQALIAILWDSGCRIGEIGNLKIKHIMHSDEGMKIRVDGKTGHRTVMLFYSVRRLMAWLEQHPERDNPNAPLWWNFDTNKNNTAKMISYPAILKQLKKIAKKAGIKKRIHAHLFRHSRATYMANHLTEAQMNSYFGWVQGSDVPSIYVHLSGRDVDTAVLKANGVELEEEENKPKVHKCPRCKTLNTPNNMFCFKCGSVLTLEKALEIEEKSQPLEDSLSKLMESRLNELVEARVNEILQNIKI</sequence>
<dbReference type="PANTHER" id="PTHR30349:SF87">
    <property type="entry name" value="TRANSPOSASE A"/>
    <property type="match status" value="1"/>
</dbReference>
<dbReference type="CDD" id="cd00397">
    <property type="entry name" value="DNA_BRE_C"/>
    <property type="match status" value="1"/>
</dbReference>
<proteinExistence type="predicted"/>
<dbReference type="GO" id="GO:0006310">
    <property type="term" value="P:DNA recombination"/>
    <property type="evidence" value="ECO:0007669"/>
    <property type="project" value="UniProtKB-KW"/>
</dbReference>
<dbReference type="OrthoDB" id="144892at2157"/>
<accession>A0A7Z7AWL8</accession>
<dbReference type="RefSeq" id="WP_091709874.1">
    <property type="nucleotide sequence ID" value="NZ_FNCA01000004.1"/>
</dbReference>
<dbReference type="PANTHER" id="PTHR30349">
    <property type="entry name" value="PHAGE INTEGRASE-RELATED"/>
    <property type="match status" value="1"/>
</dbReference>
<keyword evidence="7" id="KW-1185">Reference proteome</keyword>
<dbReference type="Proteomes" id="UP000199259">
    <property type="component" value="Unassembled WGS sequence"/>
</dbReference>
<gene>
    <name evidence="6" type="ORF">SAMN04488589_1529</name>
</gene>
<organism evidence="6 7">
    <name type="scientific">Methanolobus vulcani</name>
    <dbReference type="NCBI Taxonomy" id="38026"/>
    <lineage>
        <taxon>Archaea</taxon>
        <taxon>Methanobacteriati</taxon>
        <taxon>Methanobacteriota</taxon>
        <taxon>Stenosarchaea group</taxon>
        <taxon>Methanomicrobia</taxon>
        <taxon>Methanosarcinales</taxon>
        <taxon>Methanosarcinaceae</taxon>
        <taxon>Methanolobus</taxon>
    </lineage>
</organism>
<evidence type="ECO:0000313" key="7">
    <source>
        <dbReference type="Proteomes" id="UP000199259"/>
    </source>
</evidence>
<dbReference type="Gene3D" id="1.10.443.10">
    <property type="entry name" value="Intergrase catalytic core"/>
    <property type="match status" value="1"/>
</dbReference>
<protein>
    <submittedName>
        <fullName evidence="6">Site-specific recombinase XerD</fullName>
    </submittedName>
</protein>
<name>A0A7Z7AWL8_9EURY</name>
<dbReference type="InterPro" id="IPR002104">
    <property type="entry name" value="Integrase_catalytic"/>
</dbReference>